<name>A0A0N5CL75_THECL</name>
<reference evidence="10" key="1">
    <citation type="submission" date="2016-04" db="UniProtKB">
        <authorList>
            <consortium name="WormBaseParasite"/>
        </authorList>
    </citation>
    <scope>IDENTIFICATION</scope>
</reference>
<organism evidence="10">
    <name type="scientific">Thelazia callipaeda</name>
    <name type="common">Oriental eyeworm</name>
    <name type="synonym">Parasitic nematode</name>
    <dbReference type="NCBI Taxonomy" id="103827"/>
    <lineage>
        <taxon>Eukaryota</taxon>
        <taxon>Metazoa</taxon>
        <taxon>Ecdysozoa</taxon>
        <taxon>Nematoda</taxon>
        <taxon>Chromadorea</taxon>
        <taxon>Rhabditida</taxon>
        <taxon>Spirurina</taxon>
        <taxon>Spiruromorpha</taxon>
        <taxon>Thelazioidea</taxon>
        <taxon>Thelaziidae</taxon>
        <taxon>Thelazia</taxon>
    </lineage>
</organism>
<evidence type="ECO:0000259" key="6">
    <source>
        <dbReference type="PROSITE" id="PS01179"/>
    </source>
</evidence>
<proteinExistence type="inferred from homology"/>
<feature type="domain" description="SH3" evidence="7">
    <location>
        <begin position="146"/>
        <end position="207"/>
    </location>
</feature>
<dbReference type="SMART" id="SM00462">
    <property type="entry name" value="PTB"/>
    <property type="match status" value="1"/>
</dbReference>
<dbReference type="EMBL" id="UYYF01000079">
    <property type="protein sequence ID" value="VDM95999.1"/>
    <property type="molecule type" value="Genomic_DNA"/>
</dbReference>
<accession>A0A0N5CL75</accession>
<keyword evidence="4" id="KW-0963">Cytoplasm</keyword>
<evidence type="ECO:0000313" key="10">
    <source>
        <dbReference type="WBParaSite" id="TCLT_0000085401-mRNA-1"/>
    </source>
</evidence>
<dbReference type="Gene3D" id="2.30.30.40">
    <property type="entry name" value="SH3 Domains"/>
    <property type="match status" value="1"/>
</dbReference>
<dbReference type="InterPro" id="IPR036028">
    <property type="entry name" value="SH3-like_dom_sf"/>
</dbReference>
<dbReference type="PROSITE" id="PS01179">
    <property type="entry name" value="PID"/>
    <property type="match status" value="1"/>
</dbReference>
<dbReference type="GO" id="GO:0005078">
    <property type="term" value="F:MAP-kinase scaffold activity"/>
    <property type="evidence" value="ECO:0007669"/>
    <property type="project" value="TreeGrafter"/>
</dbReference>
<keyword evidence="9" id="KW-1185">Reference proteome</keyword>
<dbReference type="PANTHER" id="PTHR47437:SF4">
    <property type="entry name" value="JNK-INTERACTING PROTEIN 1-LIKE PROTEIN"/>
    <property type="match status" value="1"/>
</dbReference>
<comment type="subcellular location">
    <subcellularLocation>
        <location evidence="1">Cytoplasm</location>
    </subcellularLocation>
</comment>
<sequence length="374" mass="42271">MRVSVFPGGFFTSSTSASVHRRLPQLPAESPGTSTHLSLCFHSKPEMSTNLFSPPLDVSHPTQASSSIKQNHRICFGTDSLISQSALFLEDSYYEEDNINGNQLSSRKGNSFIYKLNSNTDNFAAVQQFVLEDSSGVSSCCTGLEQFNPTHRVHSPFIPRHSDEVLLEIGDAVHVERECEDHWCYGTNLRSNQHGIFPSAHVCEIDLVEEICMGALPSNANQTMTNERDTFYLTMLASIEVAHHKGNDVLIQAMNKVLGIYHNKEEIIVPQTVLMEVSFRGIHIIDKRKKNFFQCPTFDFFYSLQNISFCGAHPKQLRYFGFITKHPLLPRFACHVFLSNVSTQPIVESIGRAFKRSYDEYMAFAHPTEDIYLE</sequence>
<gene>
    <name evidence="8" type="ORF">TCLT_LOCUS855</name>
</gene>
<evidence type="ECO:0000256" key="2">
    <source>
        <dbReference type="ARBA" id="ARBA00009866"/>
    </source>
</evidence>
<evidence type="ECO:0000256" key="3">
    <source>
        <dbReference type="ARBA" id="ARBA00022443"/>
    </source>
</evidence>
<evidence type="ECO:0000256" key="5">
    <source>
        <dbReference type="PROSITE-ProRule" id="PRU00192"/>
    </source>
</evidence>
<reference evidence="8 9" key="2">
    <citation type="submission" date="2018-11" db="EMBL/GenBank/DDBJ databases">
        <authorList>
            <consortium name="Pathogen Informatics"/>
        </authorList>
    </citation>
    <scope>NUCLEOTIDE SEQUENCE [LARGE SCALE GENOMIC DNA]</scope>
</reference>
<dbReference type="PANTHER" id="PTHR47437">
    <property type="entry name" value="JNK-INTERACTING PROTEIN 1-LIKE PROTEIN"/>
    <property type="match status" value="1"/>
</dbReference>
<dbReference type="AlphaFoldDB" id="A0A0N5CL75"/>
<dbReference type="OMA" id="CCTGLEQ"/>
<dbReference type="Pfam" id="PF00640">
    <property type="entry name" value="PID"/>
    <property type="match status" value="1"/>
</dbReference>
<evidence type="ECO:0000256" key="1">
    <source>
        <dbReference type="ARBA" id="ARBA00004496"/>
    </source>
</evidence>
<protein>
    <submittedName>
        <fullName evidence="10">JNK-interacting protein 1</fullName>
    </submittedName>
</protein>
<keyword evidence="3 5" id="KW-0728">SH3 domain</keyword>
<evidence type="ECO:0000313" key="9">
    <source>
        <dbReference type="Proteomes" id="UP000276776"/>
    </source>
</evidence>
<dbReference type="SUPFAM" id="SSF50729">
    <property type="entry name" value="PH domain-like"/>
    <property type="match status" value="1"/>
</dbReference>
<evidence type="ECO:0000313" key="8">
    <source>
        <dbReference type="EMBL" id="VDM95999.1"/>
    </source>
</evidence>
<dbReference type="InterPro" id="IPR011993">
    <property type="entry name" value="PH-like_dom_sf"/>
</dbReference>
<dbReference type="InterPro" id="IPR047178">
    <property type="entry name" value="JIP1_scaffold"/>
</dbReference>
<dbReference type="GO" id="GO:0007254">
    <property type="term" value="P:JNK cascade"/>
    <property type="evidence" value="ECO:0007669"/>
    <property type="project" value="TreeGrafter"/>
</dbReference>
<comment type="similarity">
    <text evidence="2">Belongs to the JIP scaffold family.</text>
</comment>
<dbReference type="Gene3D" id="2.30.29.30">
    <property type="entry name" value="Pleckstrin-homology domain (PH domain)/Phosphotyrosine-binding domain (PTB)"/>
    <property type="match status" value="1"/>
</dbReference>
<dbReference type="OrthoDB" id="5965083at2759"/>
<dbReference type="GO" id="GO:0046328">
    <property type="term" value="P:regulation of JNK cascade"/>
    <property type="evidence" value="ECO:0007669"/>
    <property type="project" value="InterPro"/>
</dbReference>
<dbReference type="SMART" id="SM00326">
    <property type="entry name" value="SH3"/>
    <property type="match status" value="1"/>
</dbReference>
<dbReference type="CDD" id="cd11801">
    <property type="entry name" value="SH3_JIP1_like"/>
    <property type="match status" value="1"/>
</dbReference>
<dbReference type="SUPFAM" id="SSF50044">
    <property type="entry name" value="SH3-domain"/>
    <property type="match status" value="1"/>
</dbReference>
<feature type="domain" description="PID" evidence="6">
    <location>
        <begin position="302"/>
        <end position="362"/>
    </location>
</feature>
<evidence type="ECO:0000256" key="4">
    <source>
        <dbReference type="ARBA" id="ARBA00022490"/>
    </source>
</evidence>
<dbReference type="Proteomes" id="UP000276776">
    <property type="component" value="Unassembled WGS sequence"/>
</dbReference>
<dbReference type="CDD" id="cd01212">
    <property type="entry name" value="PTB_JIP"/>
    <property type="match status" value="1"/>
</dbReference>
<dbReference type="WBParaSite" id="TCLT_0000085401-mRNA-1">
    <property type="protein sequence ID" value="TCLT_0000085401-mRNA-1"/>
    <property type="gene ID" value="TCLT_0000085401"/>
</dbReference>
<dbReference type="PROSITE" id="PS50002">
    <property type="entry name" value="SH3"/>
    <property type="match status" value="1"/>
</dbReference>
<evidence type="ECO:0000259" key="7">
    <source>
        <dbReference type="PROSITE" id="PS50002"/>
    </source>
</evidence>
<dbReference type="InterPro" id="IPR001452">
    <property type="entry name" value="SH3_domain"/>
</dbReference>
<dbReference type="GO" id="GO:0008432">
    <property type="term" value="F:JUN kinase binding"/>
    <property type="evidence" value="ECO:0007669"/>
    <property type="project" value="TreeGrafter"/>
</dbReference>
<dbReference type="STRING" id="103827.A0A0N5CL75"/>
<dbReference type="InterPro" id="IPR006020">
    <property type="entry name" value="PTB/PI_dom"/>
</dbReference>
<dbReference type="GO" id="GO:0005737">
    <property type="term" value="C:cytoplasm"/>
    <property type="evidence" value="ECO:0007669"/>
    <property type="project" value="UniProtKB-SubCell"/>
</dbReference>
<dbReference type="Pfam" id="PF14604">
    <property type="entry name" value="SH3_9"/>
    <property type="match status" value="1"/>
</dbReference>